<dbReference type="Proteomes" id="UP001155901">
    <property type="component" value="Unassembled WGS sequence"/>
</dbReference>
<comment type="caution">
    <text evidence="6">The sequence shown here is derived from an EMBL/GenBank/DDBJ whole genome shotgun (WGS) entry which is preliminary data.</text>
</comment>
<organism evidence="6 8">
    <name type="scientific">Duganella violaceipulchra</name>
    <dbReference type="NCBI Taxonomy" id="2849652"/>
    <lineage>
        <taxon>Bacteria</taxon>
        <taxon>Pseudomonadati</taxon>
        <taxon>Pseudomonadota</taxon>
        <taxon>Betaproteobacteria</taxon>
        <taxon>Burkholderiales</taxon>
        <taxon>Oxalobacteraceae</taxon>
        <taxon>Telluria group</taxon>
        <taxon>Duganella</taxon>
    </lineage>
</organism>
<accession>A0AA41HCI9</accession>
<evidence type="ECO:0000313" key="7">
    <source>
        <dbReference type="EMBL" id="MCP2012367.1"/>
    </source>
</evidence>
<dbReference type="PANTHER" id="PTHR48182">
    <property type="entry name" value="PROTEIN SERAC1"/>
    <property type="match status" value="1"/>
</dbReference>
<keyword evidence="3" id="KW-0256">Endoplasmic reticulum</keyword>
<keyword evidence="9" id="KW-1185">Reference proteome</keyword>
<comment type="subcellular location">
    <subcellularLocation>
        <location evidence="1">Endoplasmic reticulum</location>
    </subcellularLocation>
    <subcellularLocation>
        <location evidence="2">Membrane</location>
    </subcellularLocation>
</comment>
<dbReference type="GO" id="GO:0016020">
    <property type="term" value="C:membrane"/>
    <property type="evidence" value="ECO:0007669"/>
    <property type="project" value="UniProtKB-SubCell"/>
</dbReference>
<name>A0AA41HCI9_9BURK</name>
<dbReference type="EMBL" id="JALJZU010000017">
    <property type="protein sequence ID" value="MCP2012367.1"/>
    <property type="molecule type" value="Genomic_DNA"/>
</dbReference>
<evidence type="ECO:0000256" key="3">
    <source>
        <dbReference type="ARBA" id="ARBA00022824"/>
    </source>
</evidence>
<reference evidence="7" key="2">
    <citation type="submission" date="2022-03" db="EMBL/GenBank/DDBJ databases">
        <title>Genome Encyclopedia of Bacteria and Archaea VI: Functional Genomics of Type Strains.</title>
        <authorList>
            <person name="Whitman W."/>
        </authorList>
    </citation>
    <scope>NUCLEOTIDE SEQUENCE</scope>
    <source>
        <strain evidence="7">HSC-15S17</strain>
    </source>
</reference>
<evidence type="ECO:0000313" key="6">
    <source>
        <dbReference type="EMBL" id="MBV6324885.1"/>
    </source>
</evidence>
<keyword evidence="4" id="KW-0472">Membrane</keyword>
<evidence type="ECO:0000313" key="9">
    <source>
        <dbReference type="Proteomes" id="UP001162889"/>
    </source>
</evidence>
<evidence type="ECO:0000256" key="4">
    <source>
        <dbReference type="ARBA" id="ARBA00023136"/>
    </source>
</evidence>
<evidence type="ECO:0000259" key="5">
    <source>
        <dbReference type="Pfam" id="PF20284"/>
    </source>
</evidence>
<dbReference type="InterPro" id="IPR052374">
    <property type="entry name" value="SERAC1"/>
</dbReference>
<evidence type="ECO:0000256" key="1">
    <source>
        <dbReference type="ARBA" id="ARBA00004240"/>
    </source>
</evidence>
<dbReference type="Pfam" id="PF20284">
    <property type="entry name" value="CTD8"/>
    <property type="match status" value="1"/>
</dbReference>
<dbReference type="EMBL" id="JAHTGR010000022">
    <property type="protein sequence ID" value="MBV6324885.1"/>
    <property type="molecule type" value="Genomic_DNA"/>
</dbReference>
<dbReference type="PANTHER" id="PTHR48182:SF2">
    <property type="entry name" value="PROTEIN SERAC1"/>
    <property type="match status" value="1"/>
</dbReference>
<dbReference type="Proteomes" id="UP001162889">
    <property type="component" value="Unassembled WGS sequence"/>
</dbReference>
<dbReference type="InterPro" id="IPR046912">
    <property type="entry name" value="ABC-3C_CTD8"/>
</dbReference>
<dbReference type="AlphaFoldDB" id="A0AA41HCI9"/>
<protein>
    <recommendedName>
        <fullName evidence="5">ABC-three component systems C-terminal domain-containing protein</fullName>
    </recommendedName>
</protein>
<sequence length="408" mass="45132">MLPHQKILEGKMKTAVVFVHGFTGGEETWKGGGGLKFSELLAQDPELNTDYQFFEFTYFTKLLDFFTTAKIQKVLNVIPLINRIPGITGRVRVNKPIAQLSEQLATFLDLQLGEFDDVILISHSMGGLIAKDHILNYEPGHGPKPSGYVSISVPHKGSLSSLILGPANNVNARELVPLSEYCDALNNRWIEQKQNLPPTLYMIALHDECVVKESALPFTVSKAGRATVDHDHTSICKPLSMADLSYVAVKKFLKDISYNKLMNSLSNGALLTSMPDYDKEIFVLKMIVCDIGKMGVADAKDCFFNAEIISKAANKKDAAELISLQGKVLSLYKQKYNSCNGKNLSSNEIFAEVHAEITAQDDAVLKSTASYLNFLHKKGLLHQLANNMRDDVIWGDQTDFNAIETGTL</sequence>
<reference evidence="6" key="1">
    <citation type="submission" date="2021-07" db="EMBL/GenBank/DDBJ databases">
        <title>Characterization of violacein-producing bacteria and related species.</title>
        <authorList>
            <person name="Wilson H.S."/>
            <person name="De Leon M.E."/>
        </authorList>
    </citation>
    <scope>NUCLEOTIDE SEQUENCE</scope>
    <source>
        <strain evidence="6">HSC-15S17</strain>
    </source>
</reference>
<evidence type="ECO:0000256" key="2">
    <source>
        <dbReference type="ARBA" id="ARBA00004370"/>
    </source>
</evidence>
<gene>
    <name evidence="6" type="ORF">KVP70_28580</name>
    <name evidence="7" type="ORF">L1274_006128</name>
</gene>
<proteinExistence type="predicted"/>
<feature type="domain" description="ABC-three component systems C-terminal" evidence="5">
    <location>
        <begin position="276"/>
        <end position="396"/>
    </location>
</feature>
<dbReference type="RefSeq" id="WP_217945788.1">
    <property type="nucleotide sequence ID" value="NZ_JAHTGR010000022.1"/>
</dbReference>
<evidence type="ECO:0000313" key="8">
    <source>
        <dbReference type="Proteomes" id="UP001155901"/>
    </source>
</evidence>